<evidence type="ECO:0000313" key="8">
    <source>
        <dbReference type="Proteomes" id="UP000189933"/>
    </source>
</evidence>
<dbReference type="InterPro" id="IPR000092">
    <property type="entry name" value="Polyprenyl_synt"/>
</dbReference>
<comment type="cofactor">
    <cofactor evidence="1">
        <name>Mg(2+)</name>
        <dbReference type="ChEBI" id="CHEBI:18420"/>
    </cofactor>
</comment>
<evidence type="ECO:0000256" key="1">
    <source>
        <dbReference type="ARBA" id="ARBA00001946"/>
    </source>
</evidence>
<dbReference type="CDD" id="cd00685">
    <property type="entry name" value="Trans_IPPS_HT"/>
    <property type="match status" value="1"/>
</dbReference>
<reference evidence="8" key="1">
    <citation type="submission" date="2017-02" db="EMBL/GenBank/DDBJ databases">
        <authorList>
            <person name="Varghese N."/>
            <person name="Submissions S."/>
        </authorList>
    </citation>
    <scope>NUCLEOTIDE SEQUENCE [LARGE SCALE GENOMIC DNA]</scope>
    <source>
        <strain evidence="8">DSM 16521</strain>
    </source>
</reference>
<keyword evidence="8" id="KW-1185">Reference proteome</keyword>
<evidence type="ECO:0000256" key="2">
    <source>
        <dbReference type="ARBA" id="ARBA00006706"/>
    </source>
</evidence>
<organism evidence="7 8">
    <name type="scientific">Carboxydocella sporoproducens DSM 16521</name>
    <dbReference type="NCBI Taxonomy" id="1121270"/>
    <lineage>
        <taxon>Bacteria</taxon>
        <taxon>Bacillati</taxon>
        <taxon>Bacillota</taxon>
        <taxon>Clostridia</taxon>
        <taxon>Eubacteriales</taxon>
        <taxon>Clostridiales Family XVI. Incertae Sedis</taxon>
        <taxon>Carboxydocella</taxon>
    </lineage>
</organism>
<dbReference type="GO" id="GO:0008299">
    <property type="term" value="P:isoprenoid biosynthetic process"/>
    <property type="evidence" value="ECO:0007669"/>
    <property type="project" value="InterPro"/>
</dbReference>
<keyword evidence="3 6" id="KW-0808">Transferase</keyword>
<evidence type="ECO:0000256" key="6">
    <source>
        <dbReference type="RuleBase" id="RU004466"/>
    </source>
</evidence>
<accession>A0A1T4N2G1</accession>
<gene>
    <name evidence="7" type="ORF">SAMN02745885_00776</name>
</gene>
<dbReference type="Pfam" id="PF00348">
    <property type="entry name" value="polyprenyl_synt"/>
    <property type="match status" value="1"/>
</dbReference>
<comment type="similarity">
    <text evidence="2 6">Belongs to the FPP/GGPP synthase family.</text>
</comment>
<proteinExistence type="inferred from homology"/>
<protein>
    <submittedName>
        <fullName evidence="7">Heptaprenyl diphosphate synthase</fullName>
    </submittedName>
</protein>
<evidence type="ECO:0000256" key="4">
    <source>
        <dbReference type="ARBA" id="ARBA00022723"/>
    </source>
</evidence>
<evidence type="ECO:0000256" key="3">
    <source>
        <dbReference type="ARBA" id="ARBA00022679"/>
    </source>
</evidence>
<dbReference type="OrthoDB" id="9805316at2"/>
<dbReference type="AlphaFoldDB" id="A0A1T4N2G1"/>
<dbReference type="EMBL" id="FUXM01000006">
    <property type="protein sequence ID" value="SJZ73311.1"/>
    <property type="molecule type" value="Genomic_DNA"/>
</dbReference>
<name>A0A1T4N2G1_9FIRM</name>
<dbReference type="PROSITE" id="PS00723">
    <property type="entry name" value="POLYPRENYL_SYNTHASE_1"/>
    <property type="match status" value="1"/>
</dbReference>
<dbReference type="GO" id="GO:0046872">
    <property type="term" value="F:metal ion binding"/>
    <property type="evidence" value="ECO:0007669"/>
    <property type="project" value="UniProtKB-KW"/>
</dbReference>
<evidence type="ECO:0000256" key="5">
    <source>
        <dbReference type="ARBA" id="ARBA00022842"/>
    </source>
</evidence>
<dbReference type="Proteomes" id="UP000189933">
    <property type="component" value="Unassembled WGS sequence"/>
</dbReference>
<dbReference type="PROSITE" id="PS00444">
    <property type="entry name" value="POLYPRENYL_SYNTHASE_2"/>
    <property type="match status" value="1"/>
</dbReference>
<dbReference type="SFLD" id="SFLDS00005">
    <property type="entry name" value="Isoprenoid_Synthase_Type_I"/>
    <property type="match status" value="1"/>
</dbReference>
<keyword evidence="5" id="KW-0460">Magnesium</keyword>
<dbReference type="InterPro" id="IPR008949">
    <property type="entry name" value="Isoprenoid_synthase_dom_sf"/>
</dbReference>
<keyword evidence="4" id="KW-0479">Metal-binding</keyword>
<dbReference type="PANTHER" id="PTHR12001:SF69">
    <property type="entry name" value="ALL TRANS-POLYPRENYL-DIPHOSPHATE SYNTHASE PDSS1"/>
    <property type="match status" value="1"/>
</dbReference>
<dbReference type="InterPro" id="IPR033749">
    <property type="entry name" value="Polyprenyl_synt_CS"/>
</dbReference>
<evidence type="ECO:0000313" key="7">
    <source>
        <dbReference type="EMBL" id="SJZ73311.1"/>
    </source>
</evidence>
<dbReference type="GO" id="GO:0004659">
    <property type="term" value="F:prenyltransferase activity"/>
    <property type="evidence" value="ECO:0007669"/>
    <property type="project" value="InterPro"/>
</dbReference>
<dbReference type="PANTHER" id="PTHR12001">
    <property type="entry name" value="GERANYLGERANYL PYROPHOSPHATE SYNTHASE"/>
    <property type="match status" value="1"/>
</dbReference>
<sequence length="344" mass="38413">MEIEYIYLCVQAVDEKKGCNYLMNTWNIFGEISSDLQLVEKELQEAVKGPIPVLEEASSHLLAAGGKRLRPAFALISGKFSNYDLKKMIPLAVALELIHMASLVHDDVIDASSTRRGLPTVRAKWGNRMSMHAGDHIFARSLQLIHSIGNREISGILATTSVKMCEGEIQQILTAFDIRQTIKDYFYRIERKTALLIAASCRCGALAAGAERAVVRALGRFGHYIGMAFQITDDILDLTADQKKLGKPIGGDIRQGIMTLPMIFALRYYGENSRLAEILAAREKGEKEIKEAIQLISAAGAIEKTREISRRFVEKGLRELAILPVNPTRDLLEKLAHFINRRNY</sequence>
<dbReference type="SUPFAM" id="SSF48576">
    <property type="entry name" value="Terpenoid synthases"/>
    <property type="match status" value="1"/>
</dbReference>
<dbReference type="Gene3D" id="1.10.600.10">
    <property type="entry name" value="Farnesyl Diphosphate Synthase"/>
    <property type="match status" value="1"/>
</dbReference>